<protein>
    <submittedName>
        <fullName evidence="1">Uncharacterized protein</fullName>
    </submittedName>
</protein>
<dbReference type="Gramene" id="TVU41476">
    <property type="protein sequence ID" value="TVU41476"/>
    <property type="gene ID" value="EJB05_14997"/>
</dbReference>
<name>A0A5J9W0N1_9POAL</name>
<evidence type="ECO:0000313" key="2">
    <source>
        <dbReference type="Proteomes" id="UP000324897"/>
    </source>
</evidence>
<evidence type="ECO:0000313" key="1">
    <source>
        <dbReference type="EMBL" id="TVU41476.1"/>
    </source>
</evidence>
<keyword evidence="2" id="KW-1185">Reference proteome</keyword>
<proteinExistence type="predicted"/>
<comment type="caution">
    <text evidence="1">The sequence shown here is derived from an EMBL/GenBank/DDBJ whole genome shotgun (WGS) entry which is preliminary data.</text>
</comment>
<dbReference type="EMBL" id="RWGY01000007">
    <property type="protein sequence ID" value="TVU41476.1"/>
    <property type="molecule type" value="Genomic_DNA"/>
</dbReference>
<gene>
    <name evidence="1" type="ORF">EJB05_14997</name>
</gene>
<accession>A0A5J9W0N1</accession>
<sequence length="236" mass="26532">RLGGRGQGDAERRGWATTAVEDGLRDDGGYVRCEAGLRGGGRLFVLPCSFGENARVVASCEFRFSFRNAPHSSFAVFLRWLQLHGCRGGFTFAPRAARLQSGSMDPLVYLINCADVLHLYMNIQPRSDTYALYRRRCTFYWANLQNERWHQQLLLLLLYKIKDGPSTDVVAAKGGKKAAPIKIGGLYFDVHTSFRMTLLTSLNLRLASSGHCLFSLFCCWEVLQRPFDVHILTSSL</sequence>
<feature type="non-terminal residue" evidence="1">
    <location>
        <position position="1"/>
    </location>
</feature>
<dbReference type="AlphaFoldDB" id="A0A5J9W0N1"/>
<dbReference type="Proteomes" id="UP000324897">
    <property type="component" value="Chromosome 4"/>
</dbReference>
<reference evidence="1 2" key="1">
    <citation type="journal article" date="2019" name="Sci. Rep.">
        <title>A high-quality genome of Eragrostis curvula grass provides insights into Poaceae evolution and supports new strategies to enhance forage quality.</title>
        <authorList>
            <person name="Carballo J."/>
            <person name="Santos B.A.C.M."/>
            <person name="Zappacosta D."/>
            <person name="Garbus I."/>
            <person name="Selva J.P."/>
            <person name="Gallo C.A."/>
            <person name="Diaz A."/>
            <person name="Albertini E."/>
            <person name="Caccamo M."/>
            <person name="Echenique V."/>
        </authorList>
    </citation>
    <scope>NUCLEOTIDE SEQUENCE [LARGE SCALE GENOMIC DNA]</scope>
    <source>
        <strain evidence="2">cv. Victoria</strain>
        <tissue evidence="1">Leaf</tissue>
    </source>
</reference>
<organism evidence="1 2">
    <name type="scientific">Eragrostis curvula</name>
    <name type="common">weeping love grass</name>
    <dbReference type="NCBI Taxonomy" id="38414"/>
    <lineage>
        <taxon>Eukaryota</taxon>
        <taxon>Viridiplantae</taxon>
        <taxon>Streptophyta</taxon>
        <taxon>Embryophyta</taxon>
        <taxon>Tracheophyta</taxon>
        <taxon>Spermatophyta</taxon>
        <taxon>Magnoliopsida</taxon>
        <taxon>Liliopsida</taxon>
        <taxon>Poales</taxon>
        <taxon>Poaceae</taxon>
        <taxon>PACMAD clade</taxon>
        <taxon>Chloridoideae</taxon>
        <taxon>Eragrostideae</taxon>
        <taxon>Eragrostidinae</taxon>
        <taxon>Eragrostis</taxon>
    </lineage>
</organism>